<evidence type="ECO:0000313" key="2">
    <source>
        <dbReference type="EMBL" id="SFP81360.1"/>
    </source>
</evidence>
<dbReference type="EMBL" id="FOXS01000001">
    <property type="protein sequence ID" value="SFP81360.1"/>
    <property type="molecule type" value="Genomic_DNA"/>
</dbReference>
<dbReference type="RefSeq" id="WP_092668495.1">
    <property type="nucleotide sequence ID" value="NZ_FOXS01000001.1"/>
</dbReference>
<gene>
    <name evidence="2" type="ORF">SAMN04515668_0438</name>
</gene>
<dbReference type="STRING" id="1227077.SAMN04515668_0438"/>
<proteinExistence type="predicted"/>
<reference evidence="3" key="1">
    <citation type="submission" date="2016-10" db="EMBL/GenBank/DDBJ databases">
        <authorList>
            <person name="Varghese N."/>
            <person name="Submissions S."/>
        </authorList>
    </citation>
    <scope>NUCLEOTIDE SEQUENCE [LARGE SCALE GENOMIC DNA]</scope>
    <source>
        <strain evidence="3">OR362-8,ATCC BAA-1266,JCM 13504</strain>
    </source>
</reference>
<organism evidence="2 3">
    <name type="scientific">Hymenobacter arizonensis</name>
    <name type="common">Siccationidurans arizonensis</name>
    <dbReference type="NCBI Taxonomy" id="1227077"/>
    <lineage>
        <taxon>Bacteria</taxon>
        <taxon>Pseudomonadati</taxon>
        <taxon>Bacteroidota</taxon>
        <taxon>Cytophagia</taxon>
        <taxon>Cytophagales</taxon>
        <taxon>Hymenobacteraceae</taxon>
        <taxon>Hymenobacter</taxon>
    </lineage>
</organism>
<dbReference type="Proteomes" id="UP000199029">
    <property type="component" value="Unassembled WGS sequence"/>
</dbReference>
<protein>
    <recommendedName>
        <fullName evidence="4">Peptidase family M50</fullName>
    </recommendedName>
</protein>
<evidence type="ECO:0008006" key="4">
    <source>
        <dbReference type="Google" id="ProtNLM"/>
    </source>
</evidence>
<feature type="transmembrane region" description="Helical" evidence="1">
    <location>
        <begin position="108"/>
        <end position="126"/>
    </location>
</feature>
<evidence type="ECO:0000313" key="3">
    <source>
        <dbReference type="Proteomes" id="UP000199029"/>
    </source>
</evidence>
<keyword evidence="1" id="KW-1133">Transmembrane helix</keyword>
<evidence type="ECO:0000256" key="1">
    <source>
        <dbReference type="SAM" id="Phobius"/>
    </source>
</evidence>
<sequence length="476" mass="51246">MAARAWALLLQEQAQAQVLHLMSAALQAQNVEARIQLGGVHGHFALLTGLQLSRHLHTVWSDALSASVGLYEKTDSRFFGVVVIPNAFERYSPWQHLNAVFMKRLKKFGYLAGAAAVGMVAGGLGAKYGAAYIKDPAWSGGQKIGLLALLPVAWLLAVLAHELGHVLLGQTQGFAFRWLAVGPFMWKKELGRLRFSWNKDLNTAGGMALCVPPDEHNLRRRFLAFAAGGPLASALYAGVVLGVSALLPPATSGAGQVLAGALAVSGIISAALTVVTLIPMRAGGFYSDGARILNLWRGGVAGQLEVAVLSALIPSMAGTRPRELARPLLEAAAALPQELPFKMFVFHYLYLIALDNGHTEQAARYLHEYRERLDMLPDALQGGVWLESAFFAAAYQHDLPAAQAFHARATPSPHIQADVWARVEAALARQAGDAEQARAKAQLALQELPKNLDQGSARLYGEWLTDTLRWAEALPA</sequence>
<keyword evidence="3" id="KW-1185">Reference proteome</keyword>
<feature type="transmembrane region" description="Helical" evidence="1">
    <location>
        <begin position="222"/>
        <end position="247"/>
    </location>
</feature>
<keyword evidence="1" id="KW-0472">Membrane</keyword>
<dbReference type="CDD" id="cd05709">
    <property type="entry name" value="S2P-M50"/>
    <property type="match status" value="1"/>
</dbReference>
<keyword evidence="1" id="KW-0812">Transmembrane</keyword>
<dbReference type="OrthoDB" id="927026at2"/>
<feature type="transmembrane region" description="Helical" evidence="1">
    <location>
        <begin position="253"/>
        <end position="278"/>
    </location>
</feature>
<name>A0A1I5TEA8_HYMAR</name>
<accession>A0A1I5TEA8</accession>
<feature type="transmembrane region" description="Helical" evidence="1">
    <location>
        <begin position="146"/>
        <end position="168"/>
    </location>
</feature>
<dbReference type="AlphaFoldDB" id="A0A1I5TEA8"/>